<dbReference type="InterPro" id="IPR007844">
    <property type="entry name" value="AsmA"/>
</dbReference>
<evidence type="ECO:0000259" key="2">
    <source>
        <dbReference type="Pfam" id="PF05170"/>
    </source>
</evidence>
<dbReference type="GO" id="GO:0090313">
    <property type="term" value="P:regulation of protein targeting to membrane"/>
    <property type="evidence" value="ECO:0007669"/>
    <property type="project" value="TreeGrafter"/>
</dbReference>
<dbReference type="RefSeq" id="WP_068618441.1">
    <property type="nucleotide sequence ID" value="NZ_CP016268.1"/>
</dbReference>
<evidence type="ECO:0000256" key="1">
    <source>
        <dbReference type="SAM" id="MobiDB-lite"/>
    </source>
</evidence>
<dbReference type="KEGG" id="woc:BA177_17725"/>
<dbReference type="OrthoDB" id="9766390at2"/>
<dbReference type="STRING" id="1548547.BA177_17725"/>
<feature type="region of interest" description="Disordered" evidence="1">
    <location>
        <begin position="679"/>
        <end position="727"/>
    </location>
</feature>
<accession>A0A193LK15</accession>
<feature type="compositionally biased region" description="Low complexity" evidence="1">
    <location>
        <begin position="686"/>
        <end position="695"/>
    </location>
</feature>
<dbReference type="InterPro" id="IPR052894">
    <property type="entry name" value="AsmA-related"/>
</dbReference>
<dbReference type="GO" id="GO:0005886">
    <property type="term" value="C:plasma membrane"/>
    <property type="evidence" value="ECO:0007669"/>
    <property type="project" value="TreeGrafter"/>
</dbReference>
<feature type="compositionally biased region" description="Basic and acidic residues" evidence="1">
    <location>
        <begin position="708"/>
        <end position="727"/>
    </location>
</feature>
<dbReference type="AlphaFoldDB" id="A0A193LK15"/>
<feature type="compositionally biased region" description="Acidic residues" evidence="1">
    <location>
        <begin position="696"/>
        <end position="707"/>
    </location>
</feature>
<protein>
    <recommendedName>
        <fullName evidence="2">AsmA domain-containing protein</fullName>
    </recommendedName>
</protein>
<gene>
    <name evidence="3" type="ORF">BA177_17725</name>
</gene>
<dbReference type="Pfam" id="PF05170">
    <property type="entry name" value="AsmA"/>
    <property type="match status" value="1"/>
</dbReference>
<reference evidence="3 4" key="1">
    <citation type="submission" date="2016-06" db="EMBL/GenBank/DDBJ databases">
        <title>Complete genome sequence of a deep-branching marine Gamma Proteobacterium Woeseia oceani type strain XK5.</title>
        <authorList>
            <person name="Mu D."/>
            <person name="Du Z."/>
        </authorList>
    </citation>
    <scope>NUCLEOTIDE SEQUENCE [LARGE SCALE GENOMIC DNA]</scope>
    <source>
        <strain evidence="3 4">XK5</strain>
    </source>
</reference>
<organism evidence="3 4">
    <name type="scientific">Woeseia oceani</name>
    <dbReference type="NCBI Taxonomy" id="1548547"/>
    <lineage>
        <taxon>Bacteria</taxon>
        <taxon>Pseudomonadati</taxon>
        <taxon>Pseudomonadota</taxon>
        <taxon>Gammaproteobacteria</taxon>
        <taxon>Woeseiales</taxon>
        <taxon>Woeseiaceae</taxon>
        <taxon>Woeseia</taxon>
    </lineage>
</organism>
<dbReference type="PANTHER" id="PTHR30441">
    <property type="entry name" value="DUF748 DOMAIN-CONTAINING PROTEIN"/>
    <property type="match status" value="1"/>
</dbReference>
<dbReference type="PANTHER" id="PTHR30441:SF4">
    <property type="entry name" value="PROTEIN ASMA"/>
    <property type="match status" value="1"/>
</dbReference>
<feature type="domain" description="AsmA" evidence="2">
    <location>
        <begin position="1"/>
        <end position="588"/>
    </location>
</feature>
<dbReference type="EMBL" id="CP016268">
    <property type="protein sequence ID" value="ANO52781.1"/>
    <property type="molecule type" value="Genomic_DNA"/>
</dbReference>
<dbReference type="Proteomes" id="UP000092695">
    <property type="component" value="Chromosome"/>
</dbReference>
<sequence>MNRLFKVLTLAIAGIVLLVVLSAAAILLFVDPNNYRDEIAAKVEAATGRSLTIEGDLSVSLFPWLAVEMGETRLGNADGFDDEAFASFDSARLSVRLLPLLLRREIAVGTASLESLRLNLEVSSAGSNNWEDLASGDDSAAATTANDAAGSGLAGLDIASVEISDAEIRYRDRQSGAEYTLDDVDLRTGRIALGEAFDVRGEFDFDAKPDDISGKLSISGVATVASDFARIVLDELVVDGEVSGLAKDSTDIGLAAASLQVDLENSRLAPTSLVLTALGLTVDAEVRALSWASDLTADAGIKVAQFSLPELLDLLDIEAPETADPNALQRLSFSSDAVLDASALTLSKMNMQLDDTTVTGELALPMGNDAPIRFDLNADRMDVDRYMAPASEEDADAASATADDFEIPVEMIRSLNARGNLRLAEATLSGMRFTNMQLGLNVSGGKLQLNPLSAELFDGTYSGDVRIDASGETPLLSLNEQLTGVSLTPLAQAMFERDNITGSIDGRFALTARGKTLSAMRQNLNGSMSFELADGAWQGVDMWQQLRTARALYKREEPPPAKTPVQTEFSSVKATGTVTDGVFSNNDLLAEMPFLQLTGNGVVNLVAGEIDYALQARVLERPEFVRGASDAELSEFTEALIPVRVRGPLTDPSVRPDIEAMFRKEVEDSLKEKGDELRQRLLDRIAPPADASAGESAEDTEAESTEPAEEKSAEDQLKDRLKKLLER</sequence>
<name>A0A193LK15_9GAMM</name>
<evidence type="ECO:0000313" key="4">
    <source>
        <dbReference type="Proteomes" id="UP000092695"/>
    </source>
</evidence>
<keyword evidence="4" id="KW-1185">Reference proteome</keyword>
<evidence type="ECO:0000313" key="3">
    <source>
        <dbReference type="EMBL" id="ANO52781.1"/>
    </source>
</evidence>
<proteinExistence type="predicted"/>